<dbReference type="InterPro" id="IPR036761">
    <property type="entry name" value="TTHA0802/YceI-like_sf"/>
</dbReference>
<evidence type="ECO:0000313" key="2">
    <source>
        <dbReference type="EMBL" id="HGY93113.1"/>
    </source>
</evidence>
<dbReference type="PANTHER" id="PTHR34406">
    <property type="entry name" value="PROTEIN YCEI"/>
    <property type="match status" value="1"/>
</dbReference>
<feature type="domain" description="Lipid/polyisoprenoid-binding YceI-like" evidence="1">
    <location>
        <begin position="4"/>
        <end position="174"/>
    </location>
</feature>
<proteinExistence type="predicted"/>
<protein>
    <submittedName>
        <fullName evidence="2">Polyisoprenoid-binding protein</fullName>
    </submittedName>
</protein>
<accession>A0A7V4XQ53</accession>
<reference evidence="2" key="1">
    <citation type="journal article" date="2020" name="mSystems">
        <title>Genome- and Community-Level Interaction Insights into Carbon Utilization and Element Cycling Functions of Hydrothermarchaeota in Hydrothermal Sediment.</title>
        <authorList>
            <person name="Zhou Z."/>
            <person name="Liu Y."/>
            <person name="Xu W."/>
            <person name="Pan J."/>
            <person name="Luo Z.H."/>
            <person name="Li M."/>
        </authorList>
    </citation>
    <scope>NUCLEOTIDE SEQUENCE [LARGE SCALE GENOMIC DNA]</scope>
    <source>
        <strain evidence="2">SpSt-855</strain>
    </source>
</reference>
<dbReference type="SUPFAM" id="SSF101874">
    <property type="entry name" value="YceI-like"/>
    <property type="match status" value="1"/>
</dbReference>
<evidence type="ECO:0000259" key="1">
    <source>
        <dbReference type="SMART" id="SM00867"/>
    </source>
</evidence>
<comment type="caution">
    <text evidence="2">The sequence shown here is derived from an EMBL/GenBank/DDBJ whole genome shotgun (WGS) entry which is preliminary data.</text>
</comment>
<dbReference type="Pfam" id="PF04264">
    <property type="entry name" value="YceI"/>
    <property type="match status" value="1"/>
</dbReference>
<dbReference type="PANTHER" id="PTHR34406:SF1">
    <property type="entry name" value="PROTEIN YCEI"/>
    <property type="match status" value="1"/>
</dbReference>
<sequence length="176" mass="18955">MKTVYNIDPAHSGAQFTVRHMMISNVRGGFSNVQGTIEYDPQNVAATSIEAVIDVNTINTLDAQRDAHLKSPDFLHAEQYPTITFKSKKFESAGDGEAKVTGDLTIHGVTKEVVLNVEGPTPEAKDPFGNVRIGASATTKIKRSEFGLTWNAAIETGGVLVGDDLKIELEISAIRA</sequence>
<name>A0A7V4XQ53_9BACT</name>
<gene>
    <name evidence="2" type="ORF">ENW50_00260</name>
</gene>
<dbReference type="EMBL" id="DTKL01000004">
    <property type="protein sequence ID" value="HGY93113.1"/>
    <property type="molecule type" value="Genomic_DNA"/>
</dbReference>
<dbReference type="Gene3D" id="2.40.128.110">
    <property type="entry name" value="Lipid/polyisoprenoid-binding, YceI-like"/>
    <property type="match status" value="1"/>
</dbReference>
<dbReference type="AlphaFoldDB" id="A0A7V4XQ53"/>
<dbReference type="InterPro" id="IPR007372">
    <property type="entry name" value="Lipid/polyisoprenoid-bd_YceI"/>
</dbReference>
<dbReference type="SMART" id="SM00867">
    <property type="entry name" value="YceI"/>
    <property type="match status" value="1"/>
</dbReference>
<organism evidence="2">
    <name type="scientific">Acidobacterium capsulatum</name>
    <dbReference type="NCBI Taxonomy" id="33075"/>
    <lineage>
        <taxon>Bacteria</taxon>
        <taxon>Pseudomonadati</taxon>
        <taxon>Acidobacteriota</taxon>
        <taxon>Terriglobia</taxon>
        <taxon>Terriglobales</taxon>
        <taxon>Acidobacteriaceae</taxon>
        <taxon>Acidobacterium</taxon>
    </lineage>
</organism>